<evidence type="ECO:0000313" key="3">
    <source>
        <dbReference type="Proteomes" id="UP000033802"/>
    </source>
</evidence>
<keyword evidence="1" id="KW-0472">Membrane</keyword>
<dbReference type="EMBL" id="KP869103">
    <property type="protein sequence ID" value="AKE45689.1"/>
    <property type="molecule type" value="Genomic_DNA"/>
</dbReference>
<dbReference type="Proteomes" id="UP000033802">
    <property type="component" value="Segment"/>
</dbReference>
<accession>A0A0F6R7D0</accession>
<name>A0A0F6R7D0_9CAUD</name>
<proteinExistence type="predicted"/>
<keyword evidence="1" id="KW-0812">Transmembrane</keyword>
<evidence type="ECO:0000256" key="1">
    <source>
        <dbReference type="SAM" id="Phobius"/>
    </source>
</evidence>
<sequence length="78" mass="8897">MSINAVLIGYLVIAVITAVFLTGVCIVARRKVKFDDFITIITAAPFWPIVIFIVIMCLVDYYKNIRKEKKESRDGDRT</sequence>
<feature type="transmembrane region" description="Helical" evidence="1">
    <location>
        <begin position="6"/>
        <end position="28"/>
    </location>
</feature>
<organism evidence="2 3">
    <name type="scientific">Escherichia coli O157 typing phage 5</name>
    <dbReference type="NCBI Taxonomy" id="1508680"/>
    <lineage>
        <taxon>Viruses</taxon>
        <taxon>Duplodnaviria</taxon>
        <taxon>Heunggongvirae</taxon>
        <taxon>Uroviricota</taxon>
        <taxon>Caudoviricetes</taxon>
        <taxon>Vequintavirinae</taxon>
        <taxon>Vequintavirus</taxon>
        <taxon>Vequintavirus V5</taxon>
    </lineage>
</organism>
<keyword evidence="1" id="KW-1133">Transmembrane helix</keyword>
<evidence type="ECO:0000313" key="2">
    <source>
        <dbReference type="EMBL" id="AKE45689.1"/>
    </source>
</evidence>
<reference evidence="2 3" key="1">
    <citation type="journal article" date="2015" name="BMC Genomics">
        <title>Analysis of whole genome sequencing for the Escherichia coli O157:H7 typing phages.</title>
        <authorList>
            <person name="Cowley L.A."/>
            <person name="Beckett S.J."/>
            <person name="Chase-Topping M."/>
            <person name="Perry N."/>
            <person name="Dallman T.J."/>
            <person name="Gally D.L."/>
            <person name="Jenkins C."/>
        </authorList>
    </citation>
    <scope>NUCLEOTIDE SEQUENCE [LARGE SCALE GENOMIC DNA]</scope>
</reference>
<feature type="transmembrane region" description="Helical" evidence="1">
    <location>
        <begin position="40"/>
        <end position="62"/>
    </location>
</feature>
<gene>
    <name evidence="2" type="ORF">ECTP5_00822</name>
</gene>
<protein>
    <submittedName>
        <fullName evidence="2">Uncharacterized protein</fullName>
    </submittedName>
</protein>